<organism evidence="7 8">
    <name type="scientific">Protomyces lactucae-debilis</name>
    <dbReference type="NCBI Taxonomy" id="2754530"/>
    <lineage>
        <taxon>Eukaryota</taxon>
        <taxon>Fungi</taxon>
        <taxon>Dikarya</taxon>
        <taxon>Ascomycota</taxon>
        <taxon>Taphrinomycotina</taxon>
        <taxon>Taphrinomycetes</taxon>
        <taxon>Taphrinales</taxon>
        <taxon>Protomycetaceae</taxon>
        <taxon>Protomyces</taxon>
    </lineage>
</organism>
<feature type="compositionally biased region" description="Polar residues" evidence="5">
    <location>
        <begin position="518"/>
        <end position="536"/>
    </location>
</feature>
<feature type="compositionally biased region" description="Basic and acidic residues" evidence="5">
    <location>
        <begin position="432"/>
        <end position="447"/>
    </location>
</feature>
<dbReference type="GO" id="GO:0016020">
    <property type="term" value="C:membrane"/>
    <property type="evidence" value="ECO:0007669"/>
    <property type="project" value="UniProtKB-SubCell"/>
</dbReference>
<accession>A0A1Y2F5B1</accession>
<reference evidence="7 8" key="1">
    <citation type="submission" date="2016-07" db="EMBL/GenBank/DDBJ databases">
        <title>Pervasive Adenine N6-methylation of Active Genes in Fungi.</title>
        <authorList>
            <consortium name="DOE Joint Genome Institute"/>
            <person name="Mondo S.J."/>
            <person name="Dannebaum R.O."/>
            <person name="Kuo R.C."/>
            <person name="Labutti K."/>
            <person name="Haridas S."/>
            <person name="Kuo A."/>
            <person name="Salamov A."/>
            <person name="Ahrendt S.R."/>
            <person name="Lipzen A."/>
            <person name="Sullivan W."/>
            <person name="Andreopoulos W.B."/>
            <person name="Clum A."/>
            <person name="Lindquist E."/>
            <person name="Daum C."/>
            <person name="Ramamoorthy G.K."/>
            <person name="Gryganskyi A."/>
            <person name="Culley D."/>
            <person name="Magnuson J.K."/>
            <person name="James T.Y."/>
            <person name="O'Malley M.A."/>
            <person name="Stajich J.E."/>
            <person name="Spatafora J.W."/>
            <person name="Visel A."/>
            <person name="Grigoriev I.V."/>
        </authorList>
    </citation>
    <scope>NUCLEOTIDE SEQUENCE [LARGE SCALE GENOMIC DNA]</scope>
    <source>
        <strain evidence="7 8">12-1054</strain>
    </source>
</reference>
<comment type="caution">
    <text evidence="7">The sequence shown here is derived from an EMBL/GenBank/DDBJ whole genome shotgun (WGS) entry which is preliminary data.</text>
</comment>
<dbReference type="InterPro" id="IPR051694">
    <property type="entry name" value="Immunoregulatory_rcpt-like"/>
</dbReference>
<evidence type="ECO:0000256" key="5">
    <source>
        <dbReference type="SAM" id="MobiDB-lite"/>
    </source>
</evidence>
<name>A0A1Y2F5B1_PROLT</name>
<feature type="region of interest" description="Disordered" evidence="5">
    <location>
        <begin position="100"/>
        <end position="137"/>
    </location>
</feature>
<proteinExistence type="predicted"/>
<dbReference type="OMA" id="MEERSMM"/>
<keyword evidence="4 6" id="KW-0472">Membrane</keyword>
<evidence type="ECO:0000256" key="2">
    <source>
        <dbReference type="ARBA" id="ARBA00022692"/>
    </source>
</evidence>
<dbReference type="EMBL" id="MCFI01000016">
    <property type="protein sequence ID" value="ORY79051.1"/>
    <property type="molecule type" value="Genomic_DNA"/>
</dbReference>
<sequence>MAFTRTVTLYGAELSSFLAAGGQTVDPNAPVATPDSFNALNFPVAVSSTSTPLAVRPAAVTTTPVAIPSNRVVTLSGGPSSSSRAALVVVSTASLAPPVVRSASSSSTTRAPTTTAAVRSTTASSSRRPSASASSAASLLNGKKQSSGLSGGAIAGIVIGVLALLALLAAALLLIRKRKKDKRHRAAAMNEKRNPRQAEKGAYRLDETEVPGGGFDFGPLVPIAGGAGFGAAAAAPFGRNSPQRSASPALTLDRAAVLGIQRPLTPSAVPPPGHPGSARTSPPFGAQQQGFMPPQPQAPYPRNASPMGQMRMASGAAMMPVGSIPQQQQRGFAPQGQQQMQQVQQMPRKPVEAANPFADGVHNSTSMSSMTAPMEERSMMPAAAAAAGLGAGVVAAGAAVAHHSDNDAKRMSASSFAAGDDSLEESVPAVAERAESPSEPFKKHDSGELPARSNSVIKPVEATNDVDVAPALAHAPVAAAPAENESLAPTENGPVRTKSVAAATDNWAARKEHLKKTLASSQHSTTPKASPAQQQDPFGDHHATPPAIKTSPALQDTPVLSPMDFSFATQLGEDATDAPGHA</sequence>
<keyword evidence="2 6" id="KW-0812">Transmembrane</keyword>
<dbReference type="PANTHER" id="PTHR15549">
    <property type="entry name" value="PAIRED IMMUNOGLOBULIN-LIKE TYPE 2 RECEPTOR"/>
    <property type="match status" value="1"/>
</dbReference>
<dbReference type="STRING" id="56484.A0A1Y2F5B1"/>
<evidence type="ECO:0000313" key="8">
    <source>
        <dbReference type="Proteomes" id="UP000193685"/>
    </source>
</evidence>
<dbReference type="GO" id="GO:0071944">
    <property type="term" value="C:cell periphery"/>
    <property type="evidence" value="ECO:0007669"/>
    <property type="project" value="UniProtKB-ARBA"/>
</dbReference>
<evidence type="ECO:0000256" key="6">
    <source>
        <dbReference type="SAM" id="Phobius"/>
    </source>
</evidence>
<evidence type="ECO:0000256" key="1">
    <source>
        <dbReference type="ARBA" id="ARBA00004167"/>
    </source>
</evidence>
<keyword evidence="3 6" id="KW-1133">Transmembrane helix</keyword>
<evidence type="ECO:0000256" key="4">
    <source>
        <dbReference type="ARBA" id="ARBA00023136"/>
    </source>
</evidence>
<dbReference type="GeneID" id="63787250"/>
<dbReference type="Proteomes" id="UP000193685">
    <property type="component" value="Unassembled WGS sequence"/>
</dbReference>
<dbReference type="RefSeq" id="XP_040723683.1">
    <property type="nucleotide sequence ID" value="XM_040870651.1"/>
</dbReference>
<feature type="region of interest" description="Disordered" evidence="5">
    <location>
        <begin position="263"/>
        <end position="298"/>
    </location>
</feature>
<feature type="transmembrane region" description="Helical" evidence="6">
    <location>
        <begin position="153"/>
        <end position="175"/>
    </location>
</feature>
<evidence type="ECO:0000313" key="7">
    <source>
        <dbReference type="EMBL" id="ORY79051.1"/>
    </source>
</evidence>
<dbReference type="OrthoDB" id="10686632at2759"/>
<feature type="region of interest" description="Disordered" evidence="5">
    <location>
        <begin position="515"/>
        <end position="582"/>
    </location>
</feature>
<evidence type="ECO:0000256" key="3">
    <source>
        <dbReference type="ARBA" id="ARBA00022989"/>
    </source>
</evidence>
<feature type="transmembrane region" description="Helical" evidence="6">
    <location>
        <begin position="379"/>
        <end position="401"/>
    </location>
</feature>
<dbReference type="AlphaFoldDB" id="A0A1Y2F5B1"/>
<keyword evidence="8" id="KW-1185">Reference proteome</keyword>
<protein>
    <submittedName>
        <fullName evidence="7">Uncharacterized protein</fullName>
    </submittedName>
</protein>
<dbReference type="PANTHER" id="PTHR15549:SF30">
    <property type="entry name" value="MID2 DOMAIN-CONTAINING PROTEIN"/>
    <property type="match status" value="1"/>
</dbReference>
<gene>
    <name evidence="7" type="ORF">BCR37DRAFT_388651</name>
</gene>
<comment type="subcellular location">
    <subcellularLocation>
        <location evidence="1">Membrane</location>
        <topology evidence="1">Single-pass membrane protein</topology>
    </subcellularLocation>
</comment>
<feature type="region of interest" description="Disordered" evidence="5">
    <location>
        <begin position="404"/>
        <end position="457"/>
    </location>
</feature>